<organism evidence="2 3">
    <name type="scientific">Dreissena polymorpha</name>
    <name type="common">Zebra mussel</name>
    <name type="synonym">Mytilus polymorpha</name>
    <dbReference type="NCBI Taxonomy" id="45954"/>
    <lineage>
        <taxon>Eukaryota</taxon>
        <taxon>Metazoa</taxon>
        <taxon>Spiralia</taxon>
        <taxon>Lophotrochozoa</taxon>
        <taxon>Mollusca</taxon>
        <taxon>Bivalvia</taxon>
        <taxon>Autobranchia</taxon>
        <taxon>Heteroconchia</taxon>
        <taxon>Euheterodonta</taxon>
        <taxon>Imparidentia</taxon>
        <taxon>Neoheterodontei</taxon>
        <taxon>Myida</taxon>
        <taxon>Dreissenoidea</taxon>
        <taxon>Dreissenidae</taxon>
        <taxon>Dreissena</taxon>
    </lineage>
</organism>
<feature type="coiled-coil region" evidence="1">
    <location>
        <begin position="20"/>
        <end position="54"/>
    </location>
</feature>
<reference evidence="2" key="1">
    <citation type="journal article" date="2019" name="bioRxiv">
        <title>The Genome of the Zebra Mussel, Dreissena polymorpha: A Resource for Invasive Species Research.</title>
        <authorList>
            <person name="McCartney M.A."/>
            <person name="Auch B."/>
            <person name="Kono T."/>
            <person name="Mallez S."/>
            <person name="Zhang Y."/>
            <person name="Obille A."/>
            <person name="Becker A."/>
            <person name="Abrahante J.E."/>
            <person name="Garbe J."/>
            <person name="Badalamenti J.P."/>
            <person name="Herman A."/>
            <person name="Mangelson H."/>
            <person name="Liachko I."/>
            <person name="Sullivan S."/>
            <person name="Sone E.D."/>
            <person name="Koren S."/>
            <person name="Silverstein K.A.T."/>
            <person name="Beckman K.B."/>
            <person name="Gohl D.M."/>
        </authorList>
    </citation>
    <scope>NUCLEOTIDE SEQUENCE</scope>
    <source>
        <strain evidence="2">Duluth1</strain>
        <tissue evidence="2">Whole animal</tissue>
    </source>
</reference>
<dbReference type="AlphaFoldDB" id="A0A9D3YUP8"/>
<accession>A0A9D3YUP8</accession>
<evidence type="ECO:0000313" key="3">
    <source>
        <dbReference type="Proteomes" id="UP000828390"/>
    </source>
</evidence>
<name>A0A9D3YUP8_DREPO</name>
<reference evidence="2" key="2">
    <citation type="submission" date="2020-11" db="EMBL/GenBank/DDBJ databases">
        <authorList>
            <person name="McCartney M.A."/>
            <person name="Auch B."/>
            <person name="Kono T."/>
            <person name="Mallez S."/>
            <person name="Becker A."/>
            <person name="Gohl D.M."/>
            <person name="Silverstein K.A.T."/>
            <person name="Koren S."/>
            <person name="Bechman K.B."/>
            <person name="Herman A."/>
            <person name="Abrahante J.E."/>
            <person name="Garbe J."/>
        </authorList>
    </citation>
    <scope>NUCLEOTIDE SEQUENCE</scope>
    <source>
        <strain evidence="2">Duluth1</strain>
        <tissue evidence="2">Whole animal</tissue>
    </source>
</reference>
<protein>
    <submittedName>
        <fullName evidence="2">Uncharacterized protein</fullName>
    </submittedName>
</protein>
<evidence type="ECO:0000313" key="2">
    <source>
        <dbReference type="EMBL" id="KAH3705200.1"/>
    </source>
</evidence>
<sequence length="194" mass="22191">MNSKFIDESSGDSVGLVSVLHELADEKNKLSTSINKLREDVRDVNDKFKKVTADVNSKLEKVTEEMEKKLLHNIHNVIGTRIKKEQLKNKQEMEKEVHTLKDEFISDIACLQLQVHDINSKPQICRDLNVCIMNHAQTTNKNVNQIVKNLLADGLKLQHLDFRKAERKASKDSKPGVIIVTFYTNEDRDSVLNN</sequence>
<comment type="caution">
    <text evidence="2">The sequence shown here is derived from an EMBL/GenBank/DDBJ whole genome shotgun (WGS) entry which is preliminary data.</text>
</comment>
<dbReference type="Proteomes" id="UP000828390">
    <property type="component" value="Unassembled WGS sequence"/>
</dbReference>
<dbReference type="EMBL" id="JAIWYP010000015">
    <property type="protein sequence ID" value="KAH3705200.1"/>
    <property type="molecule type" value="Genomic_DNA"/>
</dbReference>
<proteinExistence type="predicted"/>
<keyword evidence="1" id="KW-0175">Coiled coil</keyword>
<keyword evidence="3" id="KW-1185">Reference proteome</keyword>
<evidence type="ECO:0000256" key="1">
    <source>
        <dbReference type="SAM" id="Coils"/>
    </source>
</evidence>
<gene>
    <name evidence="2" type="ORF">DPMN_080266</name>
</gene>